<accession>A0A928W1F3</accession>
<keyword evidence="5" id="KW-1185">Reference proteome</keyword>
<proteinExistence type="predicted"/>
<dbReference type="InterPro" id="IPR051462">
    <property type="entry name" value="CBS_domain-containing"/>
</dbReference>
<feature type="domain" description="CBS" evidence="3">
    <location>
        <begin position="78"/>
        <end position="140"/>
    </location>
</feature>
<dbReference type="InterPro" id="IPR046342">
    <property type="entry name" value="CBS_dom_sf"/>
</dbReference>
<dbReference type="PANTHER" id="PTHR48108">
    <property type="entry name" value="CBS DOMAIN-CONTAINING PROTEIN CBSX2, CHLOROPLASTIC"/>
    <property type="match status" value="1"/>
</dbReference>
<dbReference type="Pfam" id="PF00571">
    <property type="entry name" value="CBS"/>
    <property type="match status" value="2"/>
</dbReference>
<sequence length="142" mass="15435">MKPDPSLHSAIDLHPLTVFPDTTVSDAIARLLETDASCVLVIKSPNSPKLLGWLNDRDLLRSIASGKNDTDLTIQAVMKVPSSVLEASSEQNVSLLLDRFRKTELSHLPNVDAQGNLIGLVTQKSLLQAIDPQTVQGETIDR</sequence>
<evidence type="ECO:0000259" key="3">
    <source>
        <dbReference type="PROSITE" id="PS51371"/>
    </source>
</evidence>
<dbReference type="SUPFAM" id="SSF54631">
    <property type="entry name" value="CBS-domain pair"/>
    <property type="match status" value="1"/>
</dbReference>
<feature type="non-terminal residue" evidence="4">
    <location>
        <position position="142"/>
    </location>
</feature>
<comment type="caution">
    <text evidence="4">The sequence shown here is derived from an EMBL/GenBank/DDBJ whole genome shotgun (WGS) entry which is preliminary data.</text>
</comment>
<keyword evidence="2" id="KW-0129">CBS domain</keyword>
<dbReference type="Gene3D" id="3.10.580.10">
    <property type="entry name" value="CBS-domain"/>
    <property type="match status" value="1"/>
</dbReference>
<dbReference type="InterPro" id="IPR000644">
    <property type="entry name" value="CBS_dom"/>
</dbReference>
<evidence type="ECO:0000256" key="2">
    <source>
        <dbReference type="PROSITE-ProRule" id="PRU00703"/>
    </source>
</evidence>
<name>A0A928W1F3_9CYAN</name>
<dbReference type="PROSITE" id="PS51371">
    <property type="entry name" value="CBS"/>
    <property type="match status" value="2"/>
</dbReference>
<evidence type="ECO:0000313" key="4">
    <source>
        <dbReference type="EMBL" id="MBE9042767.1"/>
    </source>
</evidence>
<dbReference type="EMBL" id="JADEXN010000430">
    <property type="protein sequence ID" value="MBE9042767.1"/>
    <property type="molecule type" value="Genomic_DNA"/>
</dbReference>
<gene>
    <name evidence="4" type="ORF">IQ235_18565</name>
</gene>
<keyword evidence="1" id="KW-0677">Repeat</keyword>
<reference evidence="4" key="1">
    <citation type="submission" date="2020-10" db="EMBL/GenBank/DDBJ databases">
        <authorList>
            <person name="Castelo-Branco R."/>
            <person name="Eusebio N."/>
            <person name="Adriana R."/>
            <person name="Vieira A."/>
            <person name="Brugerolle De Fraissinette N."/>
            <person name="Rezende De Castro R."/>
            <person name="Schneider M.P."/>
            <person name="Vasconcelos V."/>
            <person name="Leao P.N."/>
        </authorList>
    </citation>
    <scope>NUCLEOTIDE SEQUENCE</scope>
    <source>
        <strain evidence="4">LEGE 11467</strain>
    </source>
</reference>
<feature type="domain" description="CBS" evidence="3">
    <location>
        <begin position="10"/>
        <end position="70"/>
    </location>
</feature>
<dbReference type="SMART" id="SM00116">
    <property type="entry name" value="CBS"/>
    <property type="match status" value="2"/>
</dbReference>
<dbReference type="RefSeq" id="WP_264322913.1">
    <property type="nucleotide sequence ID" value="NZ_JADEXN010000430.1"/>
</dbReference>
<dbReference type="AlphaFoldDB" id="A0A928W1F3"/>
<organism evidence="4 5">
    <name type="scientific">Zarconia navalis LEGE 11467</name>
    <dbReference type="NCBI Taxonomy" id="1828826"/>
    <lineage>
        <taxon>Bacteria</taxon>
        <taxon>Bacillati</taxon>
        <taxon>Cyanobacteriota</taxon>
        <taxon>Cyanophyceae</taxon>
        <taxon>Oscillatoriophycideae</taxon>
        <taxon>Oscillatoriales</taxon>
        <taxon>Oscillatoriales incertae sedis</taxon>
        <taxon>Zarconia</taxon>
        <taxon>Zarconia navalis</taxon>
    </lineage>
</organism>
<protein>
    <submittedName>
        <fullName evidence="4">CBS domain-containing protein</fullName>
    </submittedName>
</protein>
<evidence type="ECO:0000313" key="5">
    <source>
        <dbReference type="Proteomes" id="UP000621799"/>
    </source>
</evidence>
<evidence type="ECO:0000256" key="1">
    <source>
        <dbReference type="ARBA" id="ARBA00022737"/>
    </source>
</evidence>
<dbReference type="PANTHER" id="PTHR48108:SF26">
    <property type="entry name" value="CBS DOMAIN-CONTAINING PROTEIN DDB_G0289609"/>
    <property type="match status" value="1"/>
</dbReference>
<dbReference type="Proteomes" id="UP000621799">
    <property type="component" value="Unassembled WGS sequence"/>
</dbReference>